<accession>A0ABS7BQI8</accession>
<dbReference type="RefSeq" id="WP_219749142.1">
    <property type="nucleotide sequence ID" value="NZ_JAHXZN010000004.1"/>
</dbReference>
<organism evidence="1 2">
    <name type="scientific">Sphingomonas citri</name>
    <dbReference type="NCBI Taxonomy" id="2862499"/>
    <lineage>
        <taxon>Bacteria</taxon>
        <taxon>Pseudomonadati</taxon>
        <taxon>Pseudomonadota</taxon>
        <taxon>Alphaproteobacteria</taxon>
        <taxon>Sphingomonadales</taxon>
        <taxon>Sphingomonadaceae</taxon>
        <taxon>Sphingomonas</taxon>
    </lineage>
</organism>
<reference evidence="1 2" key="1">
    <citation type="submission" date="2021-07" db="EMBL/GenBank/DDBJ databases">
        <title>Sphingomonas sp.</title>
        <authorList>
            <person name="Feng G."/>
            <person name="Li J."/>
            <person name="Pan M."/>
        </authorList>
    </citation>
    <scope>NUCLEOTIDE SEQUENCE [LARGE SCALE GENOMIC DNA]</scope>
    <source>
        <strain evidence="1 2">RRHST34</strain>
    </source>
</reference>
<evidence type="ECO:0000313" key="2">
    <source>
        <dbReference type="Proteomes" id="UP000759103"/>
    </source>
</evidence>
<gene>
    <name evidence="1" type="ORF">KZ820_13580</name>
</gene>
<name>A0ABS7BQI8_9SPHN</name>
<protein>
    <submittedName>
        <fullName evidence="1">Uncharacterized protein</fullName>
    </submittedName>
</protein>
<dbReference type="EMBL" id="JAHXZN010000004">
    <property type="protein sequence ID" value="MBW6531770.1"/>
    <property type="molecule type" value="Genomic_DNA"/>
</dbReference>
<dbReference type="Proteomes" id="UP000759103">
    <property type="component" value="Unassembled WGS sequence"/>
</dbReference>
<proteinExistence type="predicted"/>
<comment type="caution">
    <text evidence="1">The sequence shown here is derived from an EMBL/GenBank/DDBJ whole genome shotgun (WGS) entry which is preliminary data.</text>
</comment>
<keyword evidence="2" id="KW-1185">Reference proteome</keyword>
<evidence type="ECO:0000313" key="1">
    <source>
        <dbReference type="EMBL" id="MBW6531770.1"/>
    </source>
</evidence>
<sequence length="99" mass="10427">MSAGRLQRALARSAARAGATVAIERHRAVAWHSATFTGDRHELVLAGRSDPRLDAWLDSLDADALALPGHVLAELRVVARARESGATHARLEGVTVAAG</sequence>